<reference evidence="2" key="1">
    <citation type="submission" date="2023-01" db="EMBL/GenBank/DDBJ databases">
        <title>Whole-genome sequence of Pseudomonas putida NBRC 14671.</title>
        <authorList>
            <person name="Morohoshi T."/>
            <person name="Someya N."/>
        </authorList>
    </citation>
    <scope>NUCLEOTIDE SEQUENCE</scope>
    <source>
        <strain evidence="2">NBRC 14671</strain>
    </source>
</reference>
<evidence type="ECO:0008006" key="4">
    <source>
        <dbReference type="Google" id="ProtNLM"/>
    </source>
</evidence>
<keyword evidence="1" id="KW-0732">Signal</keyword>
<dbReference type="RefSeq" id="WP_284355780.1">
    <property type="nucleotide sequence ID" value="NZ_BSKF01000009.1"/>
</dbReference>
<proteinExistence type="predicted"/>
<evidence type="ECO:0000313" key="2">
    <source>
        <dbReference type="EMBL" id="GLO34864.1"/>
    </source>
</evidence>
<feature type="chain" id="PRO_5041372033" description="Lipoprotein" evidence="1">
    <location>
        <begin position="25"/>
        <end position="150"/>
    </location>
</feature>
<feature type="signal peptide" evidence="1">
    <location>
        <begin position="1"/>
        <end position="24"/>
    </location>
</feature>
<dbReference type="EMBL" id="BSKJ01000003">
    <property type="protein sequence ID" value="GLO34864.1"/>
    <property type="molecule type" value="Genomic_DNA"/>
</dbReference>
<organism evidence="2 3">
    <name type="scientific">Pseudomonas putida</name>
    <name type="common">Arthrobacter siderocapsulatus</name>
    <dbReference type="NCBI Taxonomy" id="303"/>
    <lineage>
        <taxon>Bacteria</taxon>
        <taxon>Pseudomonadati</taxon>
        <taxon>Pseudomonadota</taxon>
        <taxon>Gammaproteobacteria</taxon>
        <taxon>Pseudomonadales</taxon>
        <taxon>Pseudomonadaceae</taxon>
        <taxon>Pseudomonas</taxon>
    </lineage>
</organism>
<comment type="caution">
    <text evidence="2">The sequence shown here is derived from an EMBL/GenBank/DDBJ whole genome shotgun (WGS) entry which is preliminary data.</text>
</comment>
<dbReference type="PROSITE" id="PS51257">
    <property type="entry name" value="PROKAR_LIPOPROTEIN"/>
    <property type="match status" value="1"/>
</dbReference>
<protein>
    <recommendedName>
        <fullName evidence="4">Lipoprotein</fullName>
    </recommendedName>
</protein>
<evidence type="ECO:0000256" key="1">
    <source>
        <dbReference type="SAM" id="SignalP"/>
    </source>
</evidence>
<name>A0AA37VVJ2_PSEPU</name>
<dbReference type="AlphaFoldDB" id="A0AA37VVJ2"/>
<sequence>MKVENRFGAAVLCALLSACDIGVAAVAPSDAEIQDTASAKPEEWKLIKSTVHEFETMAPVPVEKLGTVIKTLQTTLCLGLSPQLSTELAVNKLKYEAYRLGATGLTHVEIHLLPWGKNRPPHHRCGYGIVKASGLALALDKSQFPNLYPQ</sequence>
<evidence type="ECO:0000313" key="3">
    <source>
        <dbReference type="Proteomes" id="UP001161257"/>
    </source>
</evidence>
<gene>
    <name evidence="2" type="ORF">PPUN14671_16970</name>
</gene>
<dbReference type="Proteomes" id="UP001161257">
    <property type="component" value="Unassembled WGS sequence"/>
</dbReference>
<accession>A0AA37VVJ2</accession>